<name>B3LP92_YEAS1</name>
<sequence>MNAEERTSDSTLATIMMLAAFDIFFSDKRRKWRAHVYGAGRLIMERLCDSGSNMLTISDEGESNDLFFITRWFSYVDIIGSLSSTSKVITSEKLRAIKYKFEKMTDQENWSRRRINLKDIEAGTGLEAKVLSYLADVSWLIREREQRQDANGGEITQKLLSQVLELDYEINAHLNESERERDEIFKAYYSQGRPEIHKGYRILRATNLIFGLTGSFQLKRRVLNLPQNSRIIEDSLVKITKLVDESIPLVSSSTSCIIFCLFCCGCELLSDSMVKYRPVYMKRIDSLNRKGVSSAAMAKRIMEKCWNEKKFWWDILRENNLDITFAI</sequence>
<keyword evidence="2" id="KW-0539">Nucleus</keyword>
<dbReference type="InterPro" id="IPR021858">
    <property type="entry name" value="Fun_TF"/>
</dbReference>
<dbReference type="Pfam" id="PF11951">
    <property type="entry name" value="Fungal_trans_2"/>
    <property type="match status" value="1"/>
</dbReference>
<organism evidence="3 4">
    <name type="scientific">Saccharomyces cerevisiae (strain RM11-1a)</name>
    <name type="common">Baker's yeast</name>
    <dbReference type="NCBI Taxonomy" id="285006"/>
    <lineage>
        <taxon>Eukaryota</taxon>
        <taxon>Fungi</taxon>
        <taxon>Dikarya</taxon>
        <taxon>Ascomycota</taxon>
        <taxon>Saccharomycotina</taxon>
        <taxon>Saccharomycetes</taxon>
        <taxon>Saccharomycetales</taxon>
        <taxon>Saccharomycetaceae</taxon>
        <taxon>Saccharomyces</taxon>
    </lineage>
</organism>
<evidence type="ECO:0000313" key="4">
    <source>
        <dbReference type="Proteomes" id="UP000008335"/>
    </source>
</evidence>
<keyword evidence="4" id="KW-1185">Reference proteome</keyword>
<dbReference type="GO" id="GO:0005634">
    <property type="term" value="C:nucleus"/>
    <property type="evidence" value="ECO:0007669"/>
    <property type="project" value="UniProtKB-SubCell"/>
</dbReference>
<dbReference type="GO" id="GO:0045944">
    <property type="term" value="P:positive regulation of transcription by RNA polymerase II"/>
    <property type="evidence" value="ECO:0007669"/>
    <property type="project" value="TreeGrafter"/>
</dbReference>
<dbReference type="PANTHER" id="PTHR37534:SF43">
    <property type="entry name" value="FINGER DOMAIN PROTEIN, PUTATIVE (AFU_ORTHOLOGUE AFUA_1G01850)-RELATED"/>
    <property type="match status" value="1"/>
</dbReference>
<evidence type="ECO:0000256" key="2">
    <source>
        <dbReference type="ARBA" id="ARBA00023242"/>
    </source>
</evidence>
<dbReference type="HOGENOM" id="CLU_980725_0_0_1"/>
<dbReference type="OrthoDB" id="5229455at2759"/>
<accession>B3LP92</accession>
<dbReference type="GO" id="GO:0000976">
    <property type="term" value="F:transcription cis-regulatory region binding"/>
    <property type="evidence" value="ECO:0007669"/>
    <property type="project" value="TreeGrafter"/>
</dbReference>
<dbReference type="GO" id="GO:0003700">
    <property type="term" value="F:DNA-binding transcription factor activity"/>
    <property type="evidence" value="ECO:0007669"/>
    <property type="project" value="TreeGrafter"/>
</dbReference>
<evidence type="ECO:0000313" key="3">
    <source>
        <dbReference type="EMBL" id="EDV12487.1"/>
    </source>
</evidence>
<reference evidence="3" key="2">
    <citation type="submission" date="2005-07" db="EMBL/GenBank/DDBJ databases">
        <title>Annotation of the Saccharomyces cerevisiae RM11-1a Genome.</title>
        <authorList>
            <consortium name="The Broad Institute Genome Sequencing Platform"/>
            <person name="Birren B."/>
            <person name="Lander E."/>
            <person name="Galagan J."/>
            <person name="Nusbaum C."/>
            <person name="Devon K."/>
            <person name="Cuomo C."/>
            <person name="Jaffe D."/>
            <person name="Butler J."/>
            <person name="Alvarez P."/>
            <person name="Gnerre S."/>
            <person name="Grabherr M."/>
            <person name="Kleber M."/>
            <person name="Mauceli E."/>
            <person name="Brockman W."/>
            <person name="MacCallum I.A."/>
            <person name="Rounsley S."/>
            <person name="Young S."/>
            <person name="LaButti K."/>
            <person name="Pushparaj V."/>
            <person name="DeCaprio D."/>
            <person name="Crawford M."/>
            <person name="Koehrsen M."/>
            <person name="Engels R."/>
            <person name="Montgomery P."/>
            <person name="Pearson M."/>
            <person name="Howarth C."/>
            <person name="Larson L."/>
            <person name="Luoma S."/>
            <person name="White J."/>
            <person name="O'Leary S."/>
            <person name="Kodira C."/>
            <person name="Zeng Q."/>
            <person name="Yandava C."/>
            <person name="Alvarado L."/>
            <person name="Pratt S."/>
            <person name="Kruglyak L."/>
        </authorList>
    </citation>
    <scope>NUCLEOTIDE SEQUENCE</scope>
    <source>
        <strain evidence="3">RM11-1a</strain>
    </source>
</reference>
<dbReference type="EMBL" id="CH408049">
    <property type="protein sequence ID" value="EDV12487.1"/>
    <property type="molecule type" value="Genomic_DNA"/>
</dbReference>
<evidence type="ECO:0000256" key="1">
    <source>
        <dbReference type="ARBA" id="ARBA00004123"/>
    </source>
</evidence>
<dbReference type="PANTHER" id="PTHR37534">
    <property type="entry name" value="TRANSCRIPTIONAL ACTIVATOR PROTEIN UGA3"/>
    <property type="match status" value="1"/>
</dbReference>
<gene>
    <name evidence="3" type="ORF">SCRG_03376</name>
</gene>
<dbReference type="AlphaFoldDB" id="B3LP92"/>
<comment type="subcellular location">
    <subcellularLocation>
        <location evidence="1">Nucleus</location>
    </subcellularLocation>
</comment>
<dbReference type="Proteomes" id="UP000008335">
    <property type="component" value="Unassembled WGS sequence"/>
</dbReference>
<protein>
    <submittedName>
        <fullName evidence="3">Uncharacterized protein</fullName>
    </submittedName>
</protein>
<proteinExistence type="predicted"/>
<reference evidence="3" key="1">
    <citation type="submission" date="2005-03" db="EMBL/GenBank/DDBJ databases">
        <authorList>
            <person name="Giovannoni S.J."/>
            <person name="Cho J.-C."/>
            <person name="Ferriera S."/>
            <person name="Johnson J."/>
            <person name="Kravitz S."/>
            <person name="Halpern A."/>
            <person name="Remington K."/>
            <person name="Beeson K."/>
            <person name="Tran B."/>
            <person name="Rogers Y.-H."/>
            <person name="Friedman R."/>
            <person name="Venter J.C."/>
        </authorList>
    </citation>
    <scope>NUCLEOTIDE SEQUENCE</scope>
    <source>
        <strain evidence="3">RM11-1a</strain>
    </source>
</reference>